<dbReference type="OrthoDB" id="8420553at2"/>
<feature type="coiled-coil region" evidence="1">
    <location>
        <begin position="66"/>
        <end position="93"/>
    </location>
</feature>
<proteinExistence type="predicted"/>
<gene>
    <name evidence="3" type="ORF">SAMN05216548_11316</name>
</gene>
<evidence type="ECO:0000256" key="2">
    <source>
        <dbReference type="SAM" id="MobiDB-lite"/>
    </source>
</evidence>
<evidence type="ECO:0000313" key="3">
    <source>
        <dbReference type="EMBL" id="SER20185.1"/>
    </source>
</evidence>
<evidence type="ECO:0000256" key="1">
    <source>
        <dbReference type="SAM" id="Coils"/>
    </source>
</evidence>
<evidence type="ECO:0000313" key="4">
    <source>
        <dbReference type="Proteomes" id="UP000199647"/>
    </source>
</evidence>
<dbReference type="STRING" id="1855383.SAMN05216548_11316"/>
<keyword evidence="1" id="KW-0175">Coiled coil</keyword>
<keyword evidence="4" id="KW-1185">Reference proteome</keyword>
<dbReference type="RefSeq" id="WP_092498167.1">
    <property type="nucleotide sequence ID" value="NZ_FOFG01000013.1"/>
</dbReference>
<protein>
    <submittedName>
        <fullName evidence="3">Uncharacterized protein</fullName>
    </submittedName>
</protein>
<dbReference type="Proteomes" id="UP000199647">
    <property type="component" value="Unassembled WGS sequence"/>
</dbReference>
<feature type="region of interest" description="Disordered" evidence="2">
    <location>
        <begin position="110"/>
        <end position="143"/>
    </location>
</feature>
<organism evidence="3 4">
    <name type="scientific">Faunimonas pinastri</name>
    <dbReference type="NCBI Taxonomy" id="1855383"/>
    <lineage>
        <taxon>Bacteria</taxon>
        <taxon>Pseudomonadati</taxon>
        <taxon>Pseudomonadota</taxon>
        <taxon>Alphaproteobacteria</taxon>
        <taxon>Hyphomicrobiales</taxon>
        <taxon>Afifellaceae</taxon>
        <taxon>Faunimonas</taxon>
    </lineage>
</organism>
<sequence length="169" mass="18532">MASAQAIDWAALRRAYEAREGTIAGLCRTFGISAGQFRYRRAREEWRRQPTGTAAVVPPEAAATPQDIHERLYRSLEAQLSQLEEKADVGFDEGDARHVAEIAKAMAQMSKLETATREGAGASRKTKGQQPEHGDNDAGERAWMRDELKRRLARLRGAARLAGAAGGKD</sequence>
<accession>A0A1H9M9Q0</accession>
<name>A0A1H9M9Q0_9HYPH</name>
<dbReference type="AlphaFoldDB" id="A0A1H9M9Q0"/>
<dbReference type="EMBL" id="FOFG01000013">
    <property type="protein sequence ID" value="SER20185.1"/>
    <property type="molecule type" value="Genomic_DNA"/>
</dbReference>
<feature type="compositionally biased region" description="Basic and acidic residues" evidence="2">
    <location>
        <begin position="130"/>
        <end position="143"/>
    </location>
</feature>
<reference evidence="3 4" key="1">
    <citation type="submission" date="2016-10" db="EMBL/GenBank/DDBJ databases">
        <authorList>
            <person name="de Groot N.N."/>
        </authorList>
    </citation>
    <scope>NUCLEOTIDE SEQUENCE [LARGE SCALE GENOMIC DNA]</scope>
    <source>
        <strain evidence="3 4">A52C2</strain>
    </source>
</reference>